<evidence type="ECO:0000313" key="1">
    <source>
        <dbReference type="EMBL" id="TYK18866.1"/>
    </source>
</evidence>
<protein>
    <submittedName>
        <fullName evidence="1">Uncharacterized protein</fullName>
    </submittedName>
</protein>
<proteinExistence type="predicted"/>
<organism evidence="1 2">
    <name type="scientific">Cucumis melo var. makuwa</name>
    <name type="common">Oriental melon</name>
    <dbReference type="NCBI Taxonomy" id="1194695"/>
    <lineage>
        <taxon>Eukaryota</taxon>
        <taxon>Viridiplantae</taxon>
        <taxon>Streptophyta</taxon>
        <taxon>Embryophyta</taxon>
        <taxon>Tracheophyta</taxon>
        <taxon>Spermatophyta</taxon>
        <taxon>Magnoliopsida</taxon>
        <taxon>eudicotyledons</taxon>
        <taxon>Gunneridae</taxon>
        <taxon>Pentapetalae</taxon>
        <taxon>rosids</taxon>
        <taxon>fabids</taxon>
        <taxon>Cucurbitales</taxon>
        <taxon>Cucurbitaceae</taxon>
        <taxon>Benincaseae</taxon>
        <taxon>Cucumis</taxon>
    </lineage>
</organism>
<dbReference type="AlphaFoldDB" id="A0A5D3D5R7"/>
<name>A0A5D3D5R7_CUCMM</name>
<dbReference type="EMBL" id="SSTD01007443">
    <property type="protein sequence ID" value="TYK18866.1"/>
    <property type="molecule type" value="Genomic_DNA"/>
</dbReference>
<evidence type="ECO:0000313" key="2">
    <source>
        <dbReference type="Proteomes" id="UP000321947"/>
    </source>
</evidence>
<gene>
    <name evidence="1" type="ORF">E5676_scaffold204G00680</name>
</gene>
<dbReference type="Proteomes" id="UP000321947">
    <property type="component" value="Unassembled WGS sequence"/>
</dbReference>
<comment type="caution">
    <text evidence="1">The sequence shown here is derived from an EMBL/GenBank/DDBJ whole genome shotgun (WGS) entry which is preliminary data.</text>
</comment>
<accession>A0A5D3D5R7</accession>
<sequence>MSRRGYANLAEDMDFGPANMWKKARTKIDEGYINEDAQQVANEIDEFLDKAPNEESPNDALTQALGTPKYGGQEKVLENVVKEKKGIAASVPPVSLTSKKKVVEEEEMKEEEVIVTRSMTKNKVKASRPMTNEVEVTSEPSNLPIQLKYILRYAERGLNDFPISEEFEKDQKNNILESGKVRTVECGYYVMRYMRKIVRTQALLLMRLIQETHTHSLNWMKYEWSG</sequence>
<reference evidence="1 2" key="1">
    <citation type="submission" date="2019-08" db="EMBL/GenBank/DDBJ databases">
        <title>Draft genome sequences of two oriental melons (Cucumis melo L. var makuwa).</title>
        <authorList>
            <person name="Kwon S.-Y."/>
        </authorList>
    </citation>
    <scope>NUCLEOTIDE SEQUENCE [LARGE SCALE GENOMIC DNA]</scope>
    <source>
        <strain evidence="2">cv. Chang Bougi</strain>
        <tissue evidence="1">Leaf</tissue>
    </source>
</reference>